<accession>A0AAN9SCB8</accession>
<dbReference type="InterPro" id="IPR050481">
    <property type="entry name" value="UDP-glycosyltransf_plant"/>
</dbReference>
<protein>
    <submittedName>
        <fullName evidence="4">Uncharacterized protein</fullName>
    </submittedName>
</protein>
<evidence type="ECO:0000313" key="5">
    <source>
        <dbReference type="Proteomes" id="UP001386955"/>
    </source>
</evidence>
<dbReference type="CDD" id="cd03784">
    <property type="entry name" value="GT1_Gtf-like"/>
    <property type="match status" value="1"/>
</dbReference>
<comment type="caution">
    <text evidence="4">The sequence shown here is derived from an EMBL/GenBank/DDBJ whole genome shotgun (WGS) entry which is preliminary data.</text>
</comment>
<dbReference type="PANTHER" id="PTHR48048:SF76">
    <property type="entry name" value="UDP-GLYCOSYLTRANSFERASE 708D1-LIKE"/>
    <property type="match status" value="1"/>
</dbReference>
<dbReference type="EMBL" id="JAYMYS010000005">
    <property type="protein sequence ID" value="KAK7392495.1"/>
    <property type="molecule type" value="Genomic_DNA"/>
</dbReference>
<dbReference type="PANTHER" id="PTHR48048">
    <property type="entry name" value="GLYCOSYLTRANSFERASE"/>
    <property type="match status" value="1"/>
</dbReference>
<dbReference type="AlphaFoldDB" id="A0AAN9SCB8"/>
<dbReference type="SUPFAM" id="SSF53756">
    <property type="entry name" value="UDP-Glycosyltransferase/glycogen phosphorylase"/>
    <property type="match status" value="1"/>
</dbReference>
<evidence type="ECO:0000256" key="2">
    <source>
        <dbReference type="ARBA" id="ARBA00022676"/>
    </source>
</evidence>
<proteinExistence type="inferred from homology"/>
<name>A0AAN9SCB8_PSOTE</name>
<keyword evidence="5" id="KW-1185">Reference proteome</keyword>
<dbReference type="Proteomes" id="UP001386955">
    <property type="component" value="Unassembled WGS sequence"/>
</dbReference>
<evidence type="ECO:0000256" key="3">
    <source>
        <dbReference type="ARBA" id="ARBA00022679"/>
    </source>
</evidence>
<dbReference type="FunFam" id="3.40.50.2000:FF:000060">
    <property type="entry name" value="Glycosyltransferase"/>
    <property type="match status" value="1"/>
</dbReference>
<reference evidence="4 5" key="1">
    <citation type="submission" date="2024-01" db="EMBL/GenBank/DDBJ databases">
        <title>The genomes of 5 underutilized Papilionoideae crops provide insights into root nodulation and disease resistanc.</title>
        <authorList>
            <person name="Jiang F."/>
        </authorList>
    </citation>
    <scope>NUCLEOTIDE SEQUENCE [LARGE SCALE GENOMIC DNA]</scope>
    <source>
        <strain evidence="4">DUOXIRENSHENG_FW03</strain>
        <tissue evidence="4">Leaves</tissue>
    </source>
</reference>
<evidence type="ECO:0000313" key="4">
    <source>
        <dbReference type="EMBL" id="KAK7392495.1"/>
    </source>
</evidence>
<keyword evidence="3" id="KW-0808">Transferase</keyword>
<comment type="similarity">
    <text evidence="1">Belongs to the UDP-glycosyltransferase family.</text>
</comment>
<dbReference type="InterPro" id="IPR002213">
    <property type="entry name" value="UDP_glucos_trans"/>
</dbReference>
<keyword evidence="2" id="KW-0328">Glycosyltransferase</keyword>
<organism evidence="4 5">
    <name type="scientific">Psophocarpus tetragonolobus</name>
    <name type="common">Winged bean</name>
    <name type="synonym">Dolichos tetragonolobus</name>
    <dbReference type="NCBI Taxonomy" id="3891"/>
    <lineage>
        <taxon>Eukaryota</taxon>
        <taxon>Viridiplantae</taxon>
        <taxon>Streptophyta</taxon>
        <taxon>Embryophyta</taxon>
        <taxon>Tracheophyta</taxon>
        <taxon>Spermatophyta</taxon>
        <taxon>Magnoliopsida</taxon>
        <taxon>eudicotyledons</taxon>
        <taxon>Gunneridae</taxon>
        <taxon>Pentapetalae</taxon>
        <taxon>rosids</taxon>
        <taxon>fabids</taxon>
        <taxon>Fabales</taxon>
        <taxon>Fabaceae</taxon>
        <taxon>Papilionoideae</taxon>
        <taxon>50 kb inversion clade</taxon>
        <taxon>NPAAA clade</taxon>
        <taxon>indigoferoid/millettioid clade</taxon>
        <taxon>Phaseoleae</taxon>
        <taxon>Psophocarpus</taxon>
    </lineage>
</organism>
<dbReference type="GO" id="GO:0035251">
    <property type="term" value="F:UDP-glucosyltransferase activity"/>
    <property type="evidence" value="ECO:0007669"/>
    <property type="project" value="InterPro"/>
</dbReference>
<evidence type="ECO:0000256" key="1">
    <source>
        <dbReference type="ARBA" id="ARBA00009995"/>
    </source>
</evidence>
<sequence>MRFGSSCDFKEIHVSTLPACYIFPELTKVPMSCCEDVHLVFLPSAGMGHLNPCLRTASLFLRNGCKVTLVTPKNTVSQAETNLISRFCSSFPHQVTSVDLNLVPVDPKTVQTKDPFWLQFETIRRSVHLLAPILSSLSPPPSAFVFDVSLISPLLPIIQNFSFPSYIYFVSPARMLSLFAHLPVLDASNPGADSHPCSFIGDFVKIPGIESPILRSSIPPLLLEPNTLFEKIFMEDSPKLKNLNGILINSFEEIEGEALAALNEGKVVEGLPPVYGVGPLMAGEYEKVDEGEGSGCMGSILEWLDKQGEGSVVYVCMGNRTATRKEQIKDIALGLIECGYSFLWVVKLKVVDKEEEEDLEEVLGSELMKKVKEKGMVVKEYVDQRKILGHPGVGGFVNHGGWNSIMEAVWEGVPMLLWANDGDQKIASQAVGIIGVGIWAEEWGWGSRQVVNGKAIAKRINDMMSNHSLRIKAAHVKEAARRAAATSHLIVQTLIHHWNKGNAPPT</sequence>
<gene>
    <name evidence="4" type="ORF">VNO78_20935</name>
</gene>
<dbReference type="Gene3D" id="3.40.50.2000">
    <property type="entry name" value="Glycogen Phosphorylase B"/>
    <property type="match status" value="2"/>
</dbReference>
<dbReference type="Pfam" id="PF00201">
    <property type="entry name" value="UDPGT"/>
    <property type="match status" value="1"/>
</dbReference>